<protein>
    <recommendedName>
        <fullName evidence="3">Transcriptional regulator</fullName>
    </recommendedName>
</protein>
<evidence type="ECO:0000313" key="2">
    <source>
        <dbReference type="Proteomes" id="UP001595833"/>
    </source>
</evidence>
<comment type="caution">
    <text evidence="1">The sequence shown here is derived from an EMBL/GenBank/DDBJ whole genome shotgun (WGS) entry which is preliminary data.</text>
</comment>
<reference evidence="2" key="1">
    <citation type="journal article" date="2019" name="Int. J. Syst. Evol. Microbiol.">
        <title>The Global Catalogue of Microorganisms (GCM) 10K type strain sequencing project: providing services to taxonomists for standard genome sequencing and annotation.</title>
        <authorList>
            <consortium name="The Broad Institute Genomics Platform"/>
            <consortium name="The Broad Institute Genome Sequencing Center for Infectious Disease"/>
            <person name="Wu L."/>
            <person name="Ma J."/>
        </authorList>
    </citation>
    <scope>NUCLEOTIDE SEQUENCE [LARGE SCALE GENOMIC DNA]</scope>
    <source>
        <strain evidence="2">KCTC 12848</strain>
    </source>
</reference>
<proteinExistence type="predicted"/>
<organism evidence="1 2">
    <name type="scientific">Saccharothrix xinjiangensis</name>
    <dbReference type="NCBI Taxonomy" id="204798"/>
    <lineage>
        <taxon>Bacteria</taxon>
        <taxon>Bacillati</taxon>
        <taxon>Actinomycetota</taxon>
        <taxon>Actinomycetes</taxon>
        <taxon>Pseudonocardiales</taxon>
        <taxon>Pseudonocardiaceae</taxon>
        <taxon>Saccharothrix</taxon>
    </lineage>
</organism>
<keyword evidence="2" id="KW-1185">Reference proteome</keyword>
<gene>
    <name evidence="1" type="ORF">ACFPFM_16710</name>
</gene>
<dbReference type="EMBL" id="JBHSJB010000013">
    <property type="protein sequence ID" value="MFC5055394.1"/>
    <property type="molecule type" value="Genomic_DNA"/>
</dbReference>
<name>A0ABV9Y215_9PSEU</name>
<sequence>MPEPNDLLRAARERTASAALPAESMSRRELAEAVNNWLWKTTGKRYSLDAHTIARYERGAVRWPGAHYRAGLRHVLGAATDAELGFRASSTLPVVSPSAVDRGVEEVPLPGKGAGSGSIQSVRGAPSLESVDRKTFLTGAVGAGIGIWATRQRPVAVVDTDDLATAISGPTAHYRRMESAISSDQLVGAVEAHLRLAKAVVADKLRTQSGFRVLSETAGLAAWLAFDRDDHATARTRYADAVGYAQRAGHSLLAAYMTASLGHFAVEEGHARPGVMLLDRANTQLDATAPDSARAWLASLHAVGHAALGDRTATYRALRAAERLTGRGRGEPQWPWVFGFDRAKAARYRAAALARLGDTRTARDAYTEAEPSLTAPKPRALAQVEHAHLLAADGLIEQGCDLAVKALAVGRTYGSERITARVRRFRESLPAHTREASALDDALAALYERET</sequence>
<accession>A0ABV9Y215</accession>
<dbReference type="Proteomes" id="UP001595833">
    <property type="component" value="Unassembled WGS sequence"/>
</dbReference>
<dbReference type="RefSeq" id="WP_344038667.1">
    <property type="nucleotide sequence ID" value="NZ_BAAAKE010000012.1"/>
</dbReference>
<evidence type="ECO:0000313" key="1">
    <source>
        <dbReference type="EMBL" id="MFC5055394.1"/>
    </source>
</evidence>
<evidence type="ECO:0008006" key="3">
    <source>
        <dbReference type="Google" id="ProtNLM"/>
    </source>
</evidence>